<evidence type="ECO:0000313" key="2">
    <source>
        <dbReference type="EMBL" id="KAK4281367.1"/>
    </source>
</evidence>
<sequence>MNKKKFSIVPRDRFLDGNSRGKRLYRARNSKIHNSTAKSLMDKDFSCQKKVKFTAQDADASTTCRLEVSPIPLGRKEDTTCANQPKTSEYAFFKKLKEGAGQICHSNSLQKDAYLSKKPEPNDCFRERTNNARISSKCFDHSTIIENTPTVKSDSFLPPSGGPLKKTDEYLVGSTSTQEHLQGYGDTFQPEDTFLNEEAQSEQGKTFLRKRQKLRQWVADTSFPDTDKFCSKRHDIVSMLLTRLISDSNEENKYNYPKSGTAVTATSHGFPASQESDIQYKEHHIPGKKLLELDSRSYSSDHLSSPMFQGLGDRKISCADFLTNHSNKSYPYYTITEPECDFAGTANFSPHRITDPEYYFSETARITANRVITHGCLFNEQAHKTSALNDANEPGSLRGELYPLPLENCLDSPADELNIRASHDWDIRYKEQGHVPRKKLLELEPSSYSSDHLASPIFQRSDDRIIQRDDFSIYHSLKFYPSCSTTEPDCNFGRTSSFSPHCIALPEFSCGEKTPFRANSDMTHGFQFNELEHKTPTWNHLNESWKHGRGPYPLLLENGLDSPAAEIPTPINHNNAKLNRSPVLFPSIGNCEELMLYNTLGARQLCPSSILPNQPLDLNSLDSGLLRYQEYRFGKYVYDGLDTDFNHNSLSLSSNEGHLKLLEERQSDHSCVPGSFYLSRNQHLFRGTVSHHYHHQADASTKAWLSSSLNFFSGRRYLSLAGPHPDHQIPNYGTLQLALRERVSGLFHFGDNYEHDPEGVKEGDMLCQFKEDALKRLTLPSFTYPCKELEESPFLRRNSDHISDKISNTQDSPTDTLWFSDRS</sequence>
<reference evidence="2" key="1">
    <citation type="submission" date="2023-10" db="EMBL/GenBank/DDBJ databases">
        <title>Chromosome-level genome of the transformable northern wattle, Acacia crassicarpa.</title>
        <authorList>
            <person name="Massaro I."/>
            <person name="Sinha N.R."/>
            <person name="Poethig S."/>
            <person name="Leichty A.R."/>
        </authorList>
    </citation>
    <scope>NUCLEOTIDE SEQUENCE</scope>
    <source>
        <strain evidence="2">Acra3RX</strain>
        <tissue evidence="2">Leaf</tissue>
    </source>
</reference>
<dbReference type="Proteomes" id="UP001293593">
    <property type="component" value="Unassembled WGS sequence"/>
</dbReference>
<dbReference type="EMBL" id="JAWXYG010000002">
    <property type="protein sequence ID" value="KAK4281367.1"/>
    <property type="molecule type" value="Genomic_DNA"/>
</dbReference>
<dbReference type="AlphaFoldDB" id="A0AAE1N1Z5"/>
<name>A0AAE1N1Z5_9FABA</name>
<evidence type="ECO:0000256" key="1">
    <source>
        <dbReference type="SAM" id="MobiDB-lite"/>
    </source>
</evidence>
<gene>
    <name evidence="2" type="ORF">QN277_012871</name>
</gene>
<feature type="compositionally biased region" description="Polar residues" evidence="1">
    <location>
        <begin position="805"/>
        <end position="817"/>
    </location>
</feature>
<accession>A0AAE1N1Z5</accession>
<protein>
    <submittedName>
        <fullName evidence="2">Uncharacterized protein</fullName>
    </submittedName>
</protein>
<comment type="caution">
    <text evidence="2">The sequence shown here is derived from an EMBL/GenBank/DDBJ whole genome shotgun (WGS) entry which is preliminary data.</text>
</comment>
<organism evidence="2 3">
    <name type="scientific">Acacia crassicarpa</name>
    <name type="common">northern wattle</name>
    <dbReference type="NCBI Taxonomy" id="499986"/>
    <lineage>
        <taxon>Eukaryota</taxon>
        <taxon>Viridiplantae</taxon>
        <taxon>Streptophyta</taxon>
        <taxon>Embryophyta</taxon>
        <taxon>Tracheophyta</taxon>
        <taxon>Spermatophyta</taxon>
        <taxon>Magnoliopsida</taxon>
        <taxon>eudicotyledons</taxon>
        <taxon>Gunneridae</taxon>
        <taxon>Pentapetalae</taxon>
        <taxon>rosids</taxon>
        <taxon>fabids</taxon>
        <taxon>Fabales</taxon>
        <taxon>Fabaceae</taxon>
        <taxon>Caesalpinioideae</taxon>
        <taxon>mimosoid clade</taxon>
        <taxon>Acacieae</taxon>
        <taxon>Acacia</taxon>
    </lineage>
</organism>
<keyword evidence="3" id="KW-1185">Reference proteome</keyword>
<evidence type="ECO:0000313" key="3">
    <source>
        <dbReference type="Proteomes" id="UP001293593"/>
    </source>
</evidence>
<feature type="region of interest" description="Disordered" evidence="1">
    <location>
        <begin position="803"/>
        <end position="823"/>
    </location>
</feature>
<proteinExistence type="predicted"/>